<name>A0A392U8X5_9FABA</name>
<reference evidence="2 3" key="1">
    <citation type="journal article" date="2018" name="Front. Plant Sci.">
        <title>Red Clover (Trifolium pratense) and Zigzag Clover (T. medium) - A Picture of Genomic Similarities and Differences.</title>
        <authorList>
            <person name="Dluhosova J."/>
            <person name="Istvanek J."/>
            <person name="Nedelnik J."/>
            <person name="Repkova J."/>
        </authorList>
    </citation>
    <scope>NUCLEOTIDE SEQUENCE [LARGE SCALE GENOMIC DNA]</scope>
    <source>
        <strain evidence="3">cv. 10/8</strain>
        <tissue evidence="2">Leaf</tissue>
    </source>
</reference>
<feature type="compositionally biased region" description="Pro residues" evidence="1">
    <location>
        <begin position="1"/>
        <end position="10"/>
    </location>
</feature>
<dbReference type="AlphaFoldDB" id="A0A392U8X5"/>
<dbReference type="Proteomes" id="UP000265520">
    <property type="component" value="Unassembled WGS sequence"/>
</dbReference>
<comment type="caution">
    <text evidence="2">The sequence shown here is derived from an EMBL/GenBank/DDBJ whole genome shotgun (WGS) entry which is preliminary data.</text>
</comment>
<feature type="region of interest" description="Disordered" evidence="1">
    <location>
        <begin position="1"/>
        <end position="30"/>
    </location>
</feature>
<evidence type="ECO:0000256" key="1">
    <source>
        <dbReference type="SAM" id="MobiDB-lite"/>
    </source>
</evidence>
<protein>
    <submittedName>
        <fullName evidence="2">Uncharacterized protein</fullName>
    </submittedName>
</protein>
<feature type="non-terminal residue" evidence="2">
    <location>
        <position position="1"/>
    </location>
</feature>
<organism evidence="2 3">
    <name type="scientific">Trifolium medium</name>
    <dbReference type="NCBI Taxonomy" id="97028"/>
    <lineage>
        <taxon>Eukaryota</taxon>
        <taxon>Viridiplantae</taxon>
        <taxon>Streptophyta</taxon>
        <taxon>Embryophyta</taxon>
        <taxon>Tracheophyta</taxon>
        <taxon>Spermatophyta</taxon>
        <taxon>Magnoliopsida</taxon>
        <taxon>eudicotyledons</taxon>
        <taxon>Gunneridae</taxon>
        <taxon>Pentapetalae</taxon>
        <taxon>rosids</taxon>
        <taxon>fabids</taxon>
        <taxon>Fabales</taxon>
        <taxon>Fabaceae</taxon>
        <taxon>Papilionoideae</taxon>
        <taxon>50 kb inversion clade</taxon>
        <taxon>NPAAA clade</taxon>
        <taxon>Hologalegina</taxon>
        <taxon>IRL clade</taxon>
        <taxon>Trifolieae</taxon>
        <taxon>Trifolium</taxon>
    </lineage>
</organism>
<evidence type="ECO:0000313" key="3">
    <source>
        <dbReference type="Proteomes" id="UP000265520"/>
    </source>
</evidence>
<sequence length="30" mass="2898">GVGRGPPQPTPRSATGSDDVGGCGELVMIS</sequence>
<accession>A0A392U8X5</accession>
<evidence type="ECO:0000313" key="2">
    <source>
        <dbReference type="EMBL" id="MCI69498.1"/>
    </source>
</evidence>
<keyword evidence="3" id="KW-1185">Reference proteome</keyword>
<proteinExistence type="predicted"/>
<dbReference type="EMBL" id="LXQA010757259">
    <property type="protein sequence ID" value="MCI69498.1"/>
    <property type="molecule type" value="Genomic_DNA"/>
</dbReference>